<proteinExistence type="predicted"/>
<evidence type="ECO:0000313" key="2">
    <source>
        <dbReference type="Proteomes" id="UP000267027"/>
    </source>
</evidence>
<gene>
    <name evidence="1" type="ORF">ACOC_LOCUS2269</name>
</gene>
<evidence type="ECO:0000313" key="1">
    <source>
        <dbReference type="EMBL" id="VDM53854.1"/>
    </source>
</evidence>
<name>A0A158PEQ0_ANGCS</name>
<dbReference type="AlphaFoldDB" id="A0A158PEQ0"/>
<sequence length="38" mass="4265">MHNNFRKIRCSQYTGKCVVIAEFRFSLGTVSVSATLSI</sequence>
<dbReference type="EMBL" id="UYYA01000430">
    <property type="protein sequence ID" value="VDM53854.1"/>
    <property type="molecule type" value="Genomic_DNA"/>
</dbReference>
<protein>
    <submittedName>
        <fullName evidence="1 3">Uncharacterized protein</fullName>
    </submittedName>
</protein>
<organism evidence="3">
    <name type="scientific">Angiostrongylus costaricensis</name>
    <name type="common">Nematode worm</name>
    <dbReference type="NCBI Taxonomy" id="334426"/>
    <lineage>
        <taxon>Eukaryota</taxon>
        <taxon>Metazoa</taxon>
        <taxon>Ecdysozoa</taxon>
        <taxon>Nematoda</taxon>
        <taxon>Chromadorea</taxon>
        <taxon>Rhabditida</taxon>
        <taxon>Rhabditina</taxon>
        <taxon>Rhabditomorpha</taxon>
        <taxon>Strongyloidea</taxon>
        <taxon>Metastrongylidae</taxon>
        <taxon>Angiostrongylus</taxon>
    </lineage>
</organism>
<accession>A0A158PEQ0</accession>
<dbReference type="Proteomes" id="UP000267027">
    <property type="component" value="Unassembled WGS sequence"/>
</dbReference>
<dbReference type="WBParaSite" id="ACOC_0000226801-mRNA-1">
    <property type="protein sequence ID" value="ACOC_0000226801-mRNA-1"/>
    <property type="gene ID" value="ACOC_0000226801"/>
</dbReference>
<evidence type="ECO:0000313" key="3">
    <source>
        <dbReference type="WBParaSite" id="ACOC_0000226801-mRNA-1"/>
    </source>
</evidence>
<reference evidence="1 2" key="2">
    <citation type="submission" date="2018-11" db="EMBL/GenBank/DDBJ databases">
        <authorList>
            <consortium name="Pathogen Informatics"/>
        </authorList>
    </citation>
    <scope>NUCLEOTIDE SEQUENCE [LARGE SCALE GENOMIC DNA]</scope>
    <source>
        <strain evidence="1 2">Costa Rica</strain>
    </source>
</reference>
<keyword evidence="2" id="KW-1185">Reference proteome</keyword>
<reference evidence="3" key="1">
    <citation type="submission" date="2016-04" db="UniProtKB">
        <authorList>
            <consortium name="WormBaseParasite"/>
        </authorList>
    </citation>
    <scope>IDENTIFICATION</scope>
</reference>